<evidence type="ECO:0000313" key="16">
    <source>
        <dbReference type="Proteomes" id="UP000441208"/>
    </source>
</evidence>
<dbReference type="Proteomes" id="UP000437068">
    <property type="component" value="Unassembled WGS sequence"/>
</dbReference>
<reference evidence="11 12" key="1">
    <citation type="submission" date="2018-08" db="EMBL/GenBank/DDBJ databases">
        <title>Genomic investigation of the strawberry pathogen Phytophthora fragariae indicates pathogenicity is determined by transcriptional variation in three key races.</title>
        <authorList>
            <person name="Adams T.M."/>
            <person name="Armitage A.D."/>
            <person name="Sobczyk M.K."/>
            <person name="Bates H.J."/>
            <person name="Dunwell J.M."/>
            <person name="Nellist C.F."/>
            <person name="Harrison R.J."/>
        </authorList>
    </citation>
    <scope>NUCLEOTIDE SEQUENCE [LARGE SCALE GENOMIC DNA]</scope>
    <source>
        <strain evidence="9 13">A4</strain>
        <strain evidence="8 14">BC-1</strain>
        <strain evidence="7 18">BC-23</strain>
        <strain evidence="6 12">NOV-27</strain>
        <strain evidence="5 15">NOV-5</strain>
        <strain evidence="4 16">NOV-71</strain>
        <strain evidence="10 19">NOV-77</strain>
        <strain evidence="1 11">NOV-9</strain>
        <strain evidence="3 20">ONT-3</strain>
        <strain evidence="2 17">SCRP245</strain>
    </source>
</reference>
<evidence type="ECO:0000313" key="20">
    <source>
        <dbReference type="Proteomes" id="UP000488956"/>
    </source>
</evidence>
<dbReference type="EMBL" id="QXFZ01002457">
    <property type="protein sequence ID" value="KAE9076909.1"/>
    <property type="molecule type" value="Genomic_DNA"/>
</dbReference>
<dbReference type="Proteomes" id="UP000440732">
    <property type="component" value="Unassembled WGS sequence"/>
</dbReference>
<dbReference type="Proteomes" id="UP000488956">
    <property type="component" value="Unassembled WGS sequence"/>
</dbReference>
<evidence type="ECO:0000313" key="7">
    <source>
        <dbReference type="EMBL" id="KAE9185117.1"/>
    </source>
</evidence>
<evidence type="ECO:0000313" key="10">
    <source>
        <dbReference type="EMBL" id="KAE9297894.1"/>
    </source>
</evidence>
<dbReference type="Proteomes" id="UP000486351">
    <property type="component" value="Unassembled WGS sequence"/>
</dbReference>
<keyword evidence="12" id="KW-1185">Reference proteome</keyword>
<dbReference type="Proteomes" id="UP000476176">
    <property type="component" value="Unassembled WGS sequence"/>
</dbReference>
<evidence type="ECO:0000313" key="8">
    <source>
        <dbReference type="EMBL" id="KAE9191022.1"/>
    </source>
</evidence>
<dbReference type="EMBL" id="QXFW01002461">
    <property type="protein sequence ID" value="KAE8978311.1"/>
    <property type="molecule type" value="Genomic_DNA"/>
</dbReference>
<dbReference type="Proteomes" id="UP000429523">
    <property type="component" value="Unassembled WGS sequence"/>
</dbReference>
<dbReference type="AlphaFoldDB" id="A0A6A3QHV8"/>
<dbReference type="PANTHER" id="PTHR35076">
    <property type="entry name" value="TUBULIN EPSILON AND DELTA COMPLEX PROTEIN 1"/>
    <property type="match status" value="1"/>
</dbReference>
<dbReference type="EMBL" id="QXGF01002487">
    <property type="protein sequence ID" value="KAE8924480.1"/>
    <property type="molecule type" value="Genomic_DNA"/>
</dbReference>
<dbReference type="Proteomes" id="UP000441208">
    <property type="component" value="Unassembled WGS sequence"/>
</dbReference>
<dbReference type="EMBL" id="QXGA01002555">
    <property type="protein sequence ID" value="KAE9095667.1"/>
    <property type="molecule type" value="Genomic_DNA"/>
</dbReference>
<evidence type="ECO:0000313" key="14">
    <source>
        <dbReference type="Proteomes" id="UP000440367"/>
    </source>
</evidence>
<comment type="caution">
    <text evidence="4">The sequence shown here is derived from an EMBL/GenBank/DDBJ whole genome shotgun (WGS) entry which is preliminary data.</text>
</comment>
<evidence type="ECO:0000313" key="15">
    <source>
        <dbReference type="Proteomes" id="UP000440732"/>
    </source>
</evidence>
<dbReference type="EMBL" id="QXFY01002412">
    <property type="protein sequence ID" value="KAE9297894.1"/>
    <property type="molecule type" value="Genomic_DNA"/>
</dbReference>
<dbReference type="OrthoDB" id="77427at2759"/>
<evidence type="ECO:0000313" key="17">
    <source>
        <dbReference type="Proteomes" id="UP000460718"/>
    </source>
</evidence>
<dbReference type="EMBL" id="QXGD01002268">
    <property type="protein sequence ID" value="KAE9191022.1"/>
    <property type="molecule type" value="Genomic_DNA"/>
</dbReference>
<gene>
    <name evidence="9" type="ORF">PF001_g22584</name>
    <name evidence="8" type="ORF">PF002_g24615</name>
    <name evidence="7" type="ORF">PF004_g23463</name>
    <name evidence="6" type="ORF">PF005_g24536</name>
    <name evidence="5" type="ORF">PF006_g23957</name>
    <name evidence="4" type="ORF">PF007_g24446</name>
    <name evidence="10" type="ORF">PF008_g23634</name>
    <name evidence="1" type="ORF">PF009_g25290</name>
    <name evidence="3" type="ORF">PF010_g24028</name>
    <name evidence="2" type="ORF">PF011_g23298</name>
</gene>
<sequence>METAPHHGPSPRSRIMFRLHILSHYNMTKGKNMRSSAAAHTPRFGYLLRLGLESVGVRYVSVDLLRKAKKNQTTEREYWALWRLLHDLVLVVLADFDMDVQEIERVNNVEALESALLDPELHAIQMELVRFYLYEWGFVCTAFYSDTPRPSSQVLLLAFAWLVAFSRFFEKQQRYILERCTGSKQARLPPFPNDVDVDAESVSDAAADVVSSAIAIKDQTLTLDGQVHQLHNVFGRLQSHLNELEAYARYDERLVKRLQMMQNKPEEHQDELIPAYVLNLLAGPPSRLADQVRVLSKSVQMIEDEALFYKWINGLVLSLNNGGDGVPPTGPMDSISHSALYAQIQEVQTLFQAHAAHFQQIEQGYKEEWRKWSTRQKSRSRVQQMETKVERLTHEVQTRELFDPQKLFLRSQRSWETLNTGRSENAGANVHLASKEEIDRLQSQLASVITEITREYCGLELR</sequence>
<dbReference type="InterPro" id="IPR043535">
    <property type="entry name" value="TEDC1"/>
</dbReference>
<dbReference type="EMBL" id="QXGC01002512">
    <property type="protein sequence ID" value="KAE9185117.1"/>
    <property type="molecule type" value="Genomic_DNA"/>
</dbReference>
<dbReference type="Proteomes" id="UP000440367">
    <property type="component" value="Unassembled WGS sequence"/>
</dbReference>
<dbReference type="PANTHER" id="PTHR35076:SF1">
    <property type="entry name" value="TUBULIN EPSILON AND DELTA COMPLEX PROTEIN 1"/>
    <property type="match status" value="1"/>
</dbReference>
<evidence type="ECO:0000313" key="2">
    <source>
        <dbReference type="EMBL" id="KAE8978311.1"/>
    </source>
</evidence>
<evidence type="ECO:0000313" key="5">
    <source>
        <dbReference type="EMBL" id="KAE9095667.1"/>
    </source>
</evidence>
<evidence type="ECO:0000313" key="4">
    <source>
        <dbReference type="EMBL" id="KAE9076909.1"/>
    </source>
</evidence>
<evidence type="ECO:0000313" key="3">
    <source>
        <dbReference type="EMBL" id="KAE9076125.1"/>
    </source>
</evidence>
<dbReference type="Proteomes" id="UP000433483">
    <property type="component" value="Unassembled WGS sequence"/>
</dbReference>
<evidence type="ECO:0000313" key="1">
    <source>
        <dbReference type="EMBL" id="KAE8924480.1"/>
    </source>
</evidence>
<dbReference type="EMBL" id="QXFX01002530">
    <property type="protein sequence ID" value="KAE9076125.1"/>
    <property type="molecule type" value="Genomic_DNA"/>
</dbReference>
<evidence type="ECO:0000313" key="18">
    <source>
        <dbReference type="Proteomes" id="UP000476176"/>
    </source>
</evidence>
<evidence type="ECO:0000313" key="12">
    <source>
        <dbReference type="Proteomes" id="UP000433483"/>
    </source>
</evidence>
<evidence type="ECO:0000313" key="13">
    <source>
        <dbReference type="Proteomes" id="UP000437068"/>
    </source>
</evidence>
<dbReference type="EMBL" id="QXGE01002194">
    <property type="protein sequence ID" value="KAE9284022.1"/>
    <property type="molecule type" value="Genomic_DNA"/>
</dbReference>
<evidence type="ECO:0000313" key="19">
    <source>
        <dbReference type="Proteomes" id="UP000486351"/>
    </source>
</evidence>
<evidence type="ECO:0000313" key="6">
    <source>
        <dbReference type="EMBL" id="KAE9177349.1"/>
    </source>
</evidence>
<evidence type="ECO:0000313" key="11">
    <source>
        <dbReference type="Proteomes" id="UP000429523"/>
    </source>
</evidence>
<name>A0A6A3QHV8_9STRA</name>
<proteinExistence type="predicted"/>
<protein>
    <submittedName>
        <fullName evidence="4">Uncharacterized protein</fullName>
    </submittedName>
</protein>
<dbReference type="EMBL" id="QXGB01002504">
    <property type="protein sequence ID" value="KAE9177349.1"/>
    <property type="molecule type" value="Genomic_DNA"/>
</dbReference>
<evidence type="ECO:0000313" key="9">
    <source>
        <dbReference type="EMBL" id="KAE9284022.1"/>
    </source>
</evidence>
<organism evidence="4 16">
    <name type="scientific">Phytophthora fragariae</name>
    <dbReference type="NCBI Taxonomy" id="53985"/>
    <lineage>
        <taxon>Eukaryota</taxon>
        <taxon>Sar</taxon>
        <taxon>Stramenopiles</taxon>
        <taxon>Oomycota</taxon>
        <taxon>Peronosporomycetes</taxon>
        <taxon>Peronosporales</taxon>
        <taxon>Peronosporaceae</taxon>
        <taxon>Phytophthora</taxon>
    </lineage>
</organism>
<accession>A0A6A3QHV8</accession>
<dbReference type="Proteomes" id="UP000460718">
    <property type="component" value="Unassembled WGS sequence"/>
</dbReference>